<name>A0A1B9QTB6_9VIBR</name>
<dbReference type="RefSeq" id="WP_017035336.1">
    <property type="nucleotide sequence ID" value="NZ_JBNGCH010001002.1"/>
</dbReference>
<protein>
    <submittedName>
        <fullName evidence="1">Uncharacterized protein</fullName>
    </submittedName>
</protein>
<proteinExistence type="predicted"/>
<accession>A0A1B9QTB6</accession>
<organism evidence="1 2">
    <name type="scientific">Vibrio genomosp. F10</name>
    <dbReference type="NCBI Taxonomy" id="723171"/>
    <lineage>
        <taxon>Bacteria</taxon>
        <taxon>Pseudomonadati</taxon>
        <taxon>Pseudomonadota</taxon>
        <taxon>Gammaproteobacteria</taxon>
        <taxon>Vibrionales</taxon>
        <taxon>Vibrionaceae</taxon>
        <taxon>Vibrio</taxon>
    </lineage>
</organism>
<dbReference type="AlphaFoldDB" id="A0A1B9QTB6"/>
<dbReference type="EMBL" id="MAJZ01001002">
    <property type="protein sequence ID" value="OCH69347.1"/>
    <property type="molecule type" value="Genomic_DNA"/>
</dbReference>
<gene>
    <name evidence="1" type="ORF">A6E14_16380</name>
</gene>
<keyword evidence="2" id="KW-1185">Reference proteome</keyword>
<reference evidence="2" key="1">
    <citation type="submission" date="2016-06" db="EMBL/GenBank/DDBJ databases">
        <authorList>
            <person name="Hehemann J.-H."/>
            <person name="Arevalo P."/>
            <person name="Datta M.S."/>
            <person name="Polz M.F."/>
        </authorList>
    </citation>
    <scope>NUCLEOTIDE SEQUENCE [LARGE SCALE GENOMIC DNA]</scope>
    <source>
        <strain evidence="2">9CSC122</strain>
    </source>
</reference>
<dbReference type="Proteomes" id="UP000093173">
    <property type="component" value="Unassembled WGS sequence"/>
</dbReference>
<evidence type="ECO:0000313" key="1">
    <source>
        <dbReference type="EMBL" id="OCH69347.1"/>
    </source>
</evidence>
<evidence type="ECO:0000313" key="2">
    <source>
        <dbReference type="Proteomes" id="UP000093173"/>
    </source>
</evidence>
<comment type="caution">
    <text evidence="1">The sequence shown here is derived from an EMBL/GenBank/DDBJ whole genome shotgun (WGS) entry which is preliminary data.</text>
</comment>
<sequence>MFSSEGTCDWCKKPSALTKLNYIDGKSNNSCEDCYDLASLDVREFNIAERQHQEQHCAQY</sequence>